<evidence type="ECO:0000256" key="6">
    <source>
        <dbReference type="PROSITE-ProRule" id="PRU00221"/>
    </source>
</evidence>
<sequence>MIDVHSRPVIASLYPRIPPNQHTPHQSSSSRPLSSICLSPDGSYAVAAGKSVLHVLRLGLARNVNNVNGDVCPDRLDEIRSVRISQHFQAPAQSTTSGGPNIPRPQYPHVYDVLGASGAPVSTPTAGGGGGVNVTVTDVAWSLPQHFLVDFGFGAGIGERPSPGGGDTSSSTADSIDDLINDSEQHPGHYPSFIKRVKMTAGKGRQFLAQLPPIDDSSIVAAGGSNGVVVAWHAHSALLGDTANSPTNSAGTQSGLFHTRRARAGVEPSVSSTASIGQPEAVFLAHSRAVNRLAWHPTGNRPYLLLTASQDGTVKLWDRRASTAAIADEVSTTTAPSNVQSMRSWFGFGGTHIASNKAISTNTNLRTSNWHCVSTYAPKCEAIRDIKWNPYLEDVFAMVSDNGTLCVYDIRLNRPVMKTTSAHAGEATSVDWNPAEKYVLATGGGRDRSVKVWDVESSLNIHKQDESVPIVSNSGSYLSDYTSESQTNVSNTSSDNIVKVDEVDAGSSCRNAPNQLTTSTIGSVSPIKRNVSGLALSRHHKLYLPVHTLFISSPITSIRWRPKGASSSGLSDSIIAVATSPISGANAGGNGTVGLWTCNRPFIPLSIVEGHQEGAVTSFVFVSNTAPNTPTTSIHNRTFIEPSSVSSVSKIPPTMGLESPTQRYNKRALSGNVDKATNVENEQKQISHENTLRSMILSVGRDGQCLLQDFALGEQPILQVPKSTFALANLSPFQPGFGSLQIMAVHQLSFTRSTGTSLVFSVTDQGDEEDLTSTCRPEFVDVSPELTHLSRFSEHYETSTGKRFATKGDVCRHNASVACGLNRKALANMWTTLAIILEGSRSGILPSNPSKPPQSALSYLFLNTLQNLLLQRADAGDVQTCVVLCEVMEVILPPTEAGGVAKSALAGVGIEIMREWYFSYIDLLQQMCLFTQAASLIRNCKDPVIGALNQQSTTINEACPHCSKPLMGGTAVENQFGVSRHHMSQRVADTEATWITH</sequence>
<dbReference type="PROSITE" id="PS00678">
    <property type="entry name" value="WD_REPEATS_1"/>
    <property type="match status" value="1"/>
</dbReference>
<organism evidence="8 9">
    <name type="scientific">Cyclotella cryptica</name>
    <dbReference type="NCBI Taxonomy" id="29204"/>
    <lineage>
        <taxon>Eukaryota</taxon>
        <taxon>Sar</taxon>
        <taxon>Stramenopiles</taxon>
        <taxon>Ochrophyta</taxon>
        <taxon>Bacillariophyta</taxon>
        <taxon>Coscinodiscophyceae</taxon>
        <taxon>Thalassiosirophycidae</taxon>
        <taxon>Stephanodiscales</taxon>
        <taxon>Stephanodiscaceae</taxon>
        <taxon>Cyclotella</taxon>
    </lineage>
</organism>
<keyword evidence="1 6" id="KW-0853">WD repeat</keyword>
<evidence type="ECO:0000256" key="7">
    <source>
        <dbReference type="SAM" id="MobiDB-lite"/>
    </source>
</evidence>
<evidence type="ECO:0000256" key="4">
    <source>
        <dbReference type="ARBA" id="ARBA00022771"/>
    </source>
</evidence>
<evidence type="ECO:0000256" key="3">
    <source>
        <dbReference type="ARBA" id="ARBA00022737"/>
    </source>
</evidence>
<dbReference type="InterPro" id="IPR037590">
    <property type="entry name" value="WDR24"/>
</dbReference>
<accession>A0ABD3Q5Z4</accession>
<name>A0ABD3Q5Z4_9STRA</name>
<evidence type="ECO:0000313" key="8">
    <source>
        <dbReference type="EMBL" id="KAL3795740.1"/>
    </source>
</evidence>
<evidence type="ECO:0000256" key="5">
    <source>
        <dbReference type="ARBA" id="ARBA00022833"/>
    </source>
</evidence>
<feature type="compositionally biased region" description="Gly residues" evidence="7">
    <location>
        <begin position="158"/>
        <end position="167"/>
    </location>
</feature>
<keyword evidence="5" id="KW-0862">Zinc</keyword>
<keyword evidence="9" id="KW-1185">Reference proteome</keyword>
<dbReference type="PROSITE" id="PS50082">
    <property type="entry name" value="WD_REPEATS_2"/>
    <property type="match status" value="2"/>
</dbReference>
<dbReference type="InterPro" id="IPR036322">
    <property type="entry name" value="WD40_repeat_dom_sf"/>
</dbReference>
<dbReference type="InterPro" id="IPR001680">
    <property type="entry name" value="WD40_rpt"/>
</dbReference>
<gene>
    <name evidence="8" type="ORF">HJC23_008227</name>
</gene>
<dbReference type="Proteomes" id="UP001516023">
    <property type="component" value="Unassembled WGS sequence"/>
</dbReference>
<dbReference type="Gene3D" id="2.130.10.10">
    <property type="entry name" value="YVTN repeat-like/Quinoprotein amine dehydrogenase"/>
    <property type="match status" value="2"/>
</dbReference>
<proteinExistence type="predicted"/>
<dbReference type="SMART" id="SM00320">
    <property type="entry name" value="WD40"/>
    <property type="match status" value="5"/>
</dbReference>
<comment type="caution">
    <text evidence="8">The sequence shown here is derived from an EMBL/GenBank/DDBJ whole genome shotgun (WGS) entry which is preliminary data.</text>
</comment>
<dbReference type="PANTHER" id="PTHR46200:SF1">
    <property type="entry name" value="GATOR COMPLEX PROTEIN WDR24"/>
    <property type="match status" value="1"/>
</dbReference>
<dbReference type="PANTHER" id="PTHR46200">
    <property type="entry name" value="GATOR COMPLEX PROTEIN WDR24"/>
    <property type="match status" value="1"/>
</dbReference>
<keyword evidence="4" id="KW-0863">Zinc-finger</keyword>
<keyword evidence="2" id="KW-0479">Metal-binding</keyword>
<reference evidence="8 9" key="1">
    <citation type="journal article" date="2020" name="G3 (Bethesda)">
        <title>Improved Reference Genome for Cyclotella cryptica CCMP332, a Model for Cell Wall Morphogenesis, Salinity Adaptation, and Lipid Production in Diatoms (Bacillariophyta).</title>
        <authorList>
            <person name="Roberts W.R."/>
            <person name="Downey K.M."/>
            <person name="Ruck E.C."/>
            <person name="Traller J.C."/>
            <person name="Alverson A.J."/>
        </authorList>
    </citation>
    <scope>NUCLEOTIDE SEQUENCE [LARGE SCALE GENOMIC DNA]</scope>
    <source>
        <strain evidence="8 9">CCMP332</strain>
    </source>
</reference>
<evidence type="ECO:0000256" key="1">
    <source>
        <dbReference type="ARBA" id="ARBA00022574"/>
    </source>
</evidence>
<feature type="region of interest" description="Disordered" evidence="7">
    <location>
        <begin position="14"/>
        <end position="34"/>
    </location>
</feature>
<feature type="repeat" description="WD" evidence="6">
    <location>
        <begin position="420"/>
        <end position="463"/>
    </location>
</feature>
<dbReference type="EMBL" id="JABMIG020000068">
    <property type="protein sequence ID" value="KAL3795740.1"/>
    <property type="molecule type" value="Genomic_DNA"/>
</dbReference>
<dbReference type="InterPro" id="IPR015943">
    <property type="entry name" value="WD40/YVTN_repeat-like_dom_sf"/>
</dbReference>
<keyword evidence="3" id="KW-0677">Repeat</keyword>
<dbReference type="PROSITE" id="PS50294">
    <property type="entry name" value="WD_REPEATS_REGION"/>
    <property type="match status" value="2"/>
</dbReference>
<dbReference type="Pfam" id="PF00400">
    <property type="entry name" value="WD40"/>
    <property type="match status" value="2"/>
</dbReference>
<dbReference type="AlphaFoldDB" id="A0ABD3Q5Z4"/>
<protein>
    <submittedName>
        <fullName evidence="8">Uncharacterized protein</fullName>
    </submittedName>
</protein>
<dbReference type="GO" id="GO:0008270">
    <property type="term" value="F:zinc ion binding"/>
    <property type="evidence" value="ECO:0007669"/>
    <property type="project" value="UniProtKB-KW"/>
</dbReference>
<evidence type="ECO:0000313" key="9">
    <source>
        <dbReference type="Proteomes" id="UP001516023"/>
    </source>
</evidence>
<dbReference type="InterPro" id="IPR019775">
    <property type="entry name" value="WD40_repeat_CS"/>
</dbReference>
<feature type="repeat" description="WD" evidence="6">
    <location>
        <begin position="283"/>
        <end position="327"/>
    </location>
</feature>
<feature type="region of interest" description="Disordered" evidence="7">
    <location>
        <begin position="158"/>
        <end position="188"/>
    </location>
</feature>
<dbReference type="SUPFAM" id="SSF50978">
    <property type="entry name" value="WD40 repeat-like"/>
    <property type="match status" value="1"/>
</dbReference>
<evidence type="ECO:0000256" key="2">
    <source>
        <dbReference type="ARBA" id="ARBA00022723"/>
    </source>
</evidence>